<organism evidence="2 3">
    <name type="scientific">Myxococcus landrumensis</name>
    <dbReference type="NCBI Taxonomy" id="2813577"/>
    <lineage>
        <taxon>Bacteria</taxon>
        <taxon>Pseudomonadati</taxon>
        <taxon>Myxococcota</taxon>
        <taxon>Myxococcia</taxon>
        <taxon>Myxococcales</taxon>
        <taxon>Cystobacterineae</taxon>
        <taxon>Myxococcaceae</taxon>
        <taxon>Myxococcus</taxon>
    </lineage>
</organism>
<proteinExistence type="predicted"/>
<evidence type="ECO:0000313" key="3">
    <source>
        <dbReference type="Proteomes" id="UP000663090"/>
    </source>
</evidence>
<dbReference type="Proteomes" id="UP000663090">
    <property type="component" value="Chromosome"/>
</dbReference>
<dbReference type="RefSeq" id="WP_206715036.1">
    <property type="nucleotide sequence ID" value="NZ_CP071091.1"/>
</dbReference>
<evidence type="ECO:0000313" key="2">
    <source>
        <dbReference type="EMBL" id="QSQ13338.1"/>
    </source>
</evidence>
<feature type="transmembrane region" description="Helical" evidence="1">
    <location>
        <begin position="20"/>
        <end position="42"/>
    </location>
</feature>
<accession>A0ABX7N3Y9</accession>
<feature type="transmembrane region" description="Helical" evidence="1">
    <location>
        <begin position="63"/>
        <end position="90"/>
    </location>
</feature>
<keyword evidence="3" id="KW-1185">Reference proteome</keyword>
<protein>
    <submittedName>
        <fullName evidence="2">Uncharacterized protein</fullName>
    </submittedName>
</protein>
<keyword evidence="1" id="KW-1133">Transmembrane helix</keyword>
<sequence length="129" mass="13559">MGTTLSHRLILPWTSSVPRPWGRMSLANVALSAANAVALARISRRLEWRARRHATRPRAFRALAIGATALGAVAVGALAIGALSIGALAVGRLRGGDWRLARLRIDSLDVAKWTGPGKSTGAFTVPSAT</sequence>
<reference evidence="2 3" key="1">
    <citation type="submission" date="2021-02" db="EMBL/GenBank/DDBJ databases">
        <title>De Novo genome assembly of isolated myxobacteria.</title>
        <authorList>
            <person name="Stevens D.C."/>
        </authorList>
    </citation>
    <scope>NUCLEOTIDE SEQUENCE [LARGE SCALE GENOMIC DNA]</scope>
    <source>
        <strain evidence="2 3">SCHIC003</strain>
    </source>
</reference>
<keyword evidence="1" id="KW-0812">Transmembrane</keyword>
<name>A0ABX7N3Y9_9BACT</name>
<evidence type="ECO:0000256" key="1">
    <source>
        <dbReference type="SAM" id="Phobius"/>
    </source>
</evidence>
<keyword evidence="1" id="KW-0472">Membrane</keyword>
<gene>
    <name evidence="2" type="ORF">JY572_34165</name>
</gene>
<dbReference type="EMBL" id="CP071091">
    <property type="protein sequence ID" value="QSQ13338.1"/>
    <property type="molecule type" value="Genomic_DNA"/>
</dbReference>